<dbReference type="InterPro" id="IPR013785">
    <property type="entry name" value="Aldolase_TIM"/>
</dbReference>
<evidence type="ECO:0000313" key="4">
    <source>
        <dbReference type="EMBL" id="KAF2649593.1"/>
    </source>
</evidence>
<dbReference type="Gene3D" id="3.20.20.70">
    <property type="entry name" value="Aldolase class I"/>
    <property type="match status" value="1"/>
</dbReference>
<evidence type="ECO:0000256" key="2">
    <source>
        <dbReference type="ARBA" id="ARBA00022643"/>
    </source>
</evidence>
<dbReference type="CDD" id="cd04730">
    <property type="entry name" value="NPD_like"/>
    <property type="match status" value="1"/>
</dbReference>
<dbReference type="AlphaFoldDB" id="A0A6A6SSQ4"/>
<dbReference type="OrthoDB" id="2349068at2759"/>
<evidence type="ECO:0000256" key="3">
    <source>
        <dbReference type="ARBA" id="ARBA00023002"/>
    </source>
</evidence>
<sequence length="359" mass="38133">MDDIKRLKVHYPWIQTPLIVSAPMRLIALADMAVEVSKAGGLGFIGSGTNQTNLASDLQSAQSLLRDSDIHSSTLPIGIGFINWGAHLSTTIPLIQQYKPCAVWFFAPSTPASLQAWTEQTRHASPDTKIWIQIGSVAEAKDALAVHPDVLVIQGTDAGGHGLAQGAGITSLVPEVIDTVRTMCPNAKPGSLAQAPIFLAAGGIAESRGAAAALCLGVSGVVMGTRFLASNEANITRGYRDEIIRAADGGQTTVRTKVYDILRGTTGWAESHNARGVVNRSFVDAQGGLSETDNKRLYKVEEGKGDVGWGVEGRMTTYAGSVVGLVKEVRASADIVIEVREGAREVLRSLAEHVDKSRW</sequence>
<keyword evidence="2" id="KW-0288">FMN</keyword>
<evidence type="ECO:0000256" key="1">
    <source>
        <dbReference type="ARBA" id="ARBA00022630"/>
    </source>
</evidence>
<name>A0A6A6SSQ4_9PLEO</name>
<dbReference type="PANTHER" id="PTHR32332:SF34">
    <property type="entry name" value="2-NITROPROPANE DIOXYGENASE FAMILY, PUTATIVE-RELATED"/>
    <property type="match status" value="1"/>
</dbReference>
<accession>A0A6A6SSQ4</accession>
<dbReference type="PANTHER" id="PTHR32332">
    <property type="entry name" value="2-NITROPROPANE DIOXYGENASE"/>
    <property type="match status" value="1"/>
</dbReference>
<keyword evidence="1" id="KW-0285">Flavoprotein</keyword>
<dbReference type="EMBL" id="MU004486">
    <property type="protein sequence ID" value="KAF2649593.1"/>
    <property type="molecule type" value="Genomic_DNA"/>
</dbReference>
<dbReference type="SUPFAM" id="SSF51412">
    <property type="entry name" value="Inosine monophosphate dehydrogenase (IMPDH)"/>
    <property type="match status" value="1"/>
</dbReference>
<protein>
    <submittedName>
        <fullName evidence="4">Oxidoreductase</fullName>
    </submittedName>
</protein>
<dbReference type="InterPro" id="IPR004136">
    <property type="entry name" value="NMO"/>
</dbReference>
<keyword evidence="3" id="KW-0560">Oxidoreductase</keyword>
<reference evidence="4" key="1">
    <citation type="journal article" date="2020" name="Stud. Mycol.">
        <title>101 Dothideomycetes genomes: a test case for predicting lifestyles and emergence of pathogens.</title>
        <authorList>
            <person name="Haridas S."/>
            <person name="Albert R."/>
            <person name="Binder M."/>
            <person name="Bloem J."/>
            <person name="Labutti K."/>
            <person name="Salamov A."/>
            <person name="Andreopoulos B."/>
            <person name="Baker S."/>
            <person name="Barry K."/>
            <person name="Bills G."/>
            <person name="Bluhm B."/>
            <person name="Cannon C."/>
            <person name="Castanera R."/>
            <person name="Culley D."/>
            <person name="Daum C."/>
            <person name="Ezra D."/>
            <person name="Gonzalez J."/>
            <person name="Henrissat B."/>
            <person name="Kuo A."/>
            <person name="Liang C."/>
            <person name="Lipzen A."/>
            <person name="Lutzoni F."/>
            <person name="Magnuson J."/>
            <person name="Mondo S."/>
            <person name="Nolan M."/>
            <person name="Ohm R."/>
            <person name="Pangilinan J."/>
            <person name="Park H.-J."/>
            <person name="Ramirez L."/>
            <person name="Alfaro M."/>
            <person name="Sun H."/>
            <person name="Tritt A."/>
            <person name="Yoshinaga Y."/>
            <person name="Zwiers L.-H."/>
            <person name="Turgeon B."/>
            <person name="Goodwin S."/>
            <person name="Spatafora J."/>
            <person name="Crous P."/>
            <person name="Grigoriev I."/>
        </authorList>
    </citation>
    <scope>NUCLEOTIDE SEQUENCE</scope>
    <source>
        <strain evidence="4">CBS 122681</strain>
    </source>
</reference>
<dbReference type="Proteomes" id="UP000799324">
    <property type="component" value="Unassembled WGS sequence"/>
</dbReference>
<evidence type="ECO:0000313" key="5">
    <source>
        <dbReference type="Proteomes" id="UP000799324"/>
    </source>
</evidence>
<dbReference type="Pfam" id="PF03060">
    <property type="entry name" value="NMO"/>
    <property type="match status" value="1"/>
</dbReference>
<dbReference type="GO" id="GO:0018580">
    <property type="term" value="F:nitronate monooxygenase activity"/>
    <property type="evidence" value="ECO:0007669"/>
    <property type="project" value="InterPro"/>
</dbReference>
<proteinExistence type="predicted"/>
<gene>
    <name evidence="4" type="ORF">K491DRAFT_668682</name>
</gene>
<keyword evidence="5" id="KW-1185">Reference proteome</keyword>
<organism evidence="4 5">
    <name type="scientific">Lophiostoma macrostomum CBS 122681</name>
    <dbReference type="NCBI Taxonomy" id="1314788"/>
    <lineage>
        <taxon>Eukaryota</taxon>
        <taxon>Fungi</taxon>
        <taxon>Dikarya</taxon>
        <taxon>Ascomycota</taxon>
        <taxon>Pezizomycotina</taxon>
        <taxon>Dothideomycetes</taxon>
        <taxon>Pleosporomycetidae</taxon>
        <taxon>Pleosporales</taxon>
        <taxon>Lophiostomataceae</taxon>
        <taxon>Lophiostoma</taxon>
    </lineage>
</organism>